<dbReference type="Proteomes" id="UP000243540">
    <property type="component" value="Unassembled WGS sequence"/>
</dbReference>
<evidence type="ECO:0000256" key="1">
    <source>
        <dbReference type="SAM" id="Phobius"/>
    </source>
</evidence>
<organism evidence="2 3">
    <name type="scientific">Alloscardovia macacae</name>
    <dbReference type="NCBI Taxonomy" id="1160091"/>
    <lineage>
        <taxon>Bacteria</taxon>
        <taxon>Bacillati</taxon>
        <taxon>Actinomycetota</taxon>
        <taxon>Actinomycetes</taxon>
        <taxon>Bifidobacteriales</taxon>
        <taxon>Bifidobacteriaceae</taxon>
        <taxon>Alloscardovia</taxon>
    </lineage>
</organism>
<sequence>MKKSDENKGVTMTTMFLLAASTTLTDTLTESSYLLITFSMAGLFAVLSFGALLFAARIAGQKNRASECEAENSTGPMEG</sequence>
<keyword evidence="1" id="KW-0472">Membrane</keyword>
<evidence type="ECO:0000313" key="2">
    <source>
        <dbReference type="EMBL" id="OTA29682.1"/>
    </source>
</evidence>
<evidence type="ECO:0000313" key="3">
    <source>
        <dbReference type="Proteomes" id="UP000243540"/>
    </source>
</evidence>
<gene>
    <name evidence="2" type="ORF">B9T39_02275</name>
</gene>
<dbReference type="EMBL" id="NEKC01000004">
    <property type="protein sequence ID" value="OTA29682.1"/>
    <property type="molecule type" value="Genomic_DNA"/>
</dbReference>
<protein>
    <submittedName>
        <fullName evidence="2">Uncharacterized protein</fullName>
    </submittedName>
</protein>
<reference evidence="2 3" key="1">
    <citation type="submission" date="2017-04" db="EMBL/GenBank/DDBJ databases">
        <title>Draft genome sequences of Alloscardovia macacae UMA81211 and UMA81212 isolated from the feces of a rhesus macaque (Macaca mulatta).</title>
        <authorList>
            <person name="Albert K."/>
            <person name="Sela D.A."/>
        </authorList>
    </citation>
    <scope>NUCLEOTIDE SEQUENCE [LARGE SCALE GENOMIC DNA]</scope>
    <source>
        <strain evidence="2 3">UMA81212</strain>
    </source>
</reference>
<accession>A0A1Y2T2U7</accession>
<proteinExistence type="predicted"/>
<keyword evidence="1" id="KW-0812">Transmembrane</keyword>
<name>A0A1Y2T2U7_9BIFI</name>
<feature type="transmembrane region" description="Helical" evidence="1">
    <location>
        <begin position="35"/>
        <end position="56"/>
    </location>
</feature>
<dbReference type="AlphaFoldDB" id="A0A1Y2T2U7"/>
<comment type="caution">
    <text evidence="2">The sequence shown here is derived from an EMBL/GenBank/DDBJ whole genome shotgun (WGS) entry which is preliminary data.</text>
</comment>
<keyword evidence="1" id="KW-1133">Transmembrane helix</keyword>